<dbReference type="AlphaFoldDB" id="A0A2A6CV43"/>
<accession>A0A2A6CV43</accession>
<reference evidence="2" key="1">
    <citation type="journal article" date="2008" name="Nat. Genet.">
        <title>The Pristionchus pacificus genome provides a unique perspective on nematode lifestyle and parasitism.</title>
        <authorList>
            <person name="Dieterich C."/>
            <person name="Clifton S.W."/>
            <person name="Schuster L.N."/>
            <person name="Chinwalla A."/>
            <person name="Delehaunty K."/>
            <person name="Dinkelacker I."/>
            <person name="Fulton L."/>
            <person name="Fulton R."/>
            <person name="Godfrey J."/>
            <person name="Minx P."/>
            <person name="Mitreva M."/>
            <person name="Roeseler W."/>
            <person name="Tian H."/>
            <person name="Witte H."/>
            <person name="Yang S.P."/>
            <person name="Wilson R.K."/>
            <person name="Sommer R.J."/>
        </authorList>
    </citation>
    <scope>NUCLEOTIDE SEQUENCE [LARGE SCALE GENOMIC DNA]</scope>
    <source>
        <strain evidence="2">PS312</strain>
    </source>
</reference>
<proteinExistence type="predicted"/>
<protein>
    <submittedName>
        <fullName evidence="1">Uncharacterized protein</fullName>
    </submittedName>
</protein>
<keyword evidence="2" id="KW-1185">Reference proteome</keyword>
<accession>A0A8R1Z7C1</accession>
<gene>
    <name evidence="1" type="primary">WBGene00284581</name>
</gene>
<dbReference type="EnsemblMetazoa" id="PPA46212.1">
    <property type="protein sequence ID" value="PPA46212.1"/>
    <property type="gene ID" value="WBGene00284581"/>
</dbReference>
<name>A0A2A6CV43_PRIPA</name>
<evidence type="ECO:0000313" key="2">
    <source>
        <dbReference type="Proteomes" id="UP000005239"/>
    </source>
</evidence>
<sequence length="67" mass="7470">MMGSERFCWYSRGGERFCWGSHGGGLRGSAEALMMVGIYSEIMDGCEGLSPAQWIIAYERGEVRMVL</sequence>
<reference evidence="1" key="2">
    <citation type="submission" date="2022-06" db="UniProtKB">
        <authorList>
            <consortium name="EnsemblMetazoa"/>
        </authorList>
    </citation>
    <scope>IDENTIFICATION</scope>
    <source>
        <strain evidence="1">PS312</strain>
    </source>
</reference>
<evidence type="ECO:0000313" key="1">
    <source>
        <dbReference type="EnsemblMetazoa" id="PPA46212.1"/>
    </source>
</evidence>
<dbReference type="Proteomes" id="UP000005239">
    <property type="component" value="Unassembled WGS sequence"/>
</dbReference>
<organism evidence="1 2">
    <name type="scientific">Pristionchus pacificus</name>
    <name type="common">Parasitic nematode worm</name>
    <dbReference type="NCBI Taxonomy" id="54126"/>
    <lineage>
        <taxon>Eukaryota</taxon>
        <taxon>Metazoa</taxon>
        <taxon>Ecdysozoa</taxon>
        <taxon>Nematoda</taxon>
        <taxon>Chromadorea</taxon>
        <taxon>Rhabditida</taxon>
        <taxon>Rhabditina</taxon>
        <taxon>Diplogasteromorpha</taxon>
        <taxon>Diplogasteroidea</taxon>
        <taxon>Neodiplogasteridae</taxon>
        <taxon>Pristionchus</taxon>
    </lineage>
</organism>